<comment type="caution">
    <text evidence="2">The sequence shown here is derived from an EMBL/GenBank/DDBJ whole genome shotgun (WGS) entry which is preliminary data.</text>
</comment>
<reference evidence="3" key="1">
    <citation type="journal article" date="2015" name="Nat. Genet.">
        <title>The genome and transcriptome of the zoonotic hookworm Ancylostoma ceylanicum identify infection-specific gene families.</title>
        <authorList>
            <person name="Schwarz E.M."/>
            <person name="Hu Y."/>
            <person name="Antoshechkin I."/>
            <person name="Miller M.M."/>
            <person name="Sternberg P.W."/>
            <person name="Aroian R.V."/>
        </authorList>
    </citation>
    <scope>NUCLEOTIDE SEQUENCE</scope>
    <source>
        <strain evidence="3">HY135</strain>
    </source>
</reference>
<keyword evidence="3" id="KW-1185">Reference proteome</keyword>
<name>A0A016WRM2_9BILA</name>
<proteinExistence type="predicted"/>
<dbReference type="OrthoDB" id="340346at2759"/>
<evidence type="ECO:0000313" key="2">
    <source>
        <dbReference type="EMBL" id="EYC41922.1"/>
    </source>
</evidence>
<dbReference type="AlphaFoldDB" id="A0A016WRM2"/>
<dbReference type="Proteomes" id="UP000024635">
    <property type="component" value="Unassembled WGS sequence"/>
</dbReference>
<organism evidence="2 3">
    <name type="scientific">Ancylostoma ceylanicum</name>
    <dbReference type="NCBI Taxonomy" id="53326"/>
    <lineage>
        <taxon>Eukaryota</taxon>
        <taxon>Metazoa</taxon>
        <taxon>Ecdysozoa</taxon>
        <taxon>Nematoda</taxon>
        <taxon>Chromadorea</taxon>
        <taxon>Rhabditida</taxon>
        <taxon>Rhabditina</taxon>
        <taxon>Rhabditomorpha</taxon>
        <taxon>Strongyloidea</taxon>
        <taxon>Ancylostomatidae</taxon>
        <taxon>Ancylostomatinae</taxon>
        <taxon>Ancylostoma</taxon>
    </lineage>
</organism>
<feature type="compositionally biased region" description="Low complexity" evidence="1">
    <location>
        <begin position="72"/>
        <end position="98"/>
    </location>
</feature>
<gene>
    <name evidence="2" type="primary">Acey_s0551.g3327</name>
    <name evidence="2" type="synonym">Acey-F46C5.6</name>
    <name evidence="2" type="ORF">Y032_0551g3327</name>
</gene>
<dbReference type="EMBL" id="JARK01000151">
    <property type="protein sequence ID" value="EYC41922.1"/>
    <property type="molecule type" value="Genomic_DNA"/>
</dbReference>
<evidence type="ECO:0000256" key="1">
    <source>
        <dbReference type="SAM" id="MobiDB-lite"/>
    </source>
</evidence>
<accession>A0A016WRM2</accession>
<feature type="region of interest" description="Disordered" evidence="1">
    <location>
        <begin position="65"/>
        <end position="132"/>
    </location>
</feature>
<protein>
    <submittedName>
        <fullName evidence="2">Uncharacterized protein</fullName>
    </submittedName>
</protein>
<sequence length="132" mass="14505">MATAPRAPFPPYWSPPIFLWTVYRFSPVSLSSRPAASVQHTTRVGRAAVPPLVYDRLDLQRTTTGAYGLRRSATTSNGFGTSSSSSSSYSLMHSRSSSNLRRPSFGLSRVSSHSTLERKPAHLSMKVRTMEA</sequence>
<evidence type="ECO:0000313" key="3">
    <source>
        <dbReference type="Proteomes" id="UP000024635"/>
    </source>
</evidence>